<keyword evidence="1" id="KW-0812">Transmembrane</keyword>
<proteinExistence type="predicted"/>
<keyword evidence="3" id="KW-1185">Reference proteome</keyword>
<dbReference type="KEGG" id="mmt:Metme_0499"/>
<accession>G0A2D1</accession>
<dbReference type="HOGENOM" id="CLU_155951_1_0_6"/>
<dbReference type="Proteomes" id="UP000008888">
    <property type="component" value="Chromosome"/>
</dbReference>
<gene>
    <name evidence="2" type="ordered locus">Metme_0499</name>
</gene>
<evidence type="ECO:0000256" key="1">
    <source>
        <dbReference type="SAM" id="Phobius"/>
    </source>
</evidence>
<feature type="transmembrane region" description="Helical" evidence="1">
    <location>
        <begin position="47"/>
        <end position="67"/>
    </location>
</feature>
<organism evidence="2 3">
    <name type="scientific">Methylomonas methanica (strain DSM 25384 / MC09)</name>
    <dbReference type="NCBI Taxonomy" id="857087"/>
    <lineage>
        <taxon>Bacteria</taxon>
        <taxon>Pseudomonadati</taxon>
        <taxon>Pseudomonadota</taxon>
        <taxon>Gammaproteobacteria</taxon>
        <taxon>Methylococcales</taxon>
        <taxon>Methylococcaceae</taxon>
        <taxon>Methylomonas</taxon>
    </lineage>
</organism>
<evidence type="ECO:0000313" key="3">
    <source>
        <dbReference type="Proteomes" id="UP000008888"/>
    </source>
</evidence>
<dbReference type="EMBL" id="CP002738">
    <property type="protein sequence ID" value="AEF98943.1"/>
    <property type="molecule type" value="Genomic_DNA"/>
</dbReference>
<reference evidence="3" key="3">
    <citation type="submission" date="2011-05" db="EMBL/GenBank/DDBJ databases">
        <title>Complete sequence of Methylomonas methanica MC09.</title>
        <authorList>
            <consortium name="US DOE Joint Genome Institute"/>
            <person name="Lucas S."/>
            <person name="Han J."/>
            <person name="Lapidus A."/>
            <person name="Cheng J.-F."/>
            <person name="Goodwin L."/>
            <person name="Pitluck S."/>
            <person name="Peters L."/>
            <person name="Mikhailova N."/>
            <person name="Teshima H."/>
            <person name="Han C."/>
            <person name="Tapia R."/>
            <person name="Land M."/>
            <person name="Hauser L."/>
            <person name="Kyrpides N."/>
            <person name="Ivanova N."/>
            <person name="Pagani I."/>
            <person name="Stein L."/>
            <person name="Woyke T."/>
        </authorList>
    </citation>
    <scope>NUCLEOTIDE SEQUENCE [LARGE SCALE GENOMIC DNA]</scope>
    <source>
        <strain evidence="3">MC09</strain>
    </source>
</reference>
<sequence length="101" mass="11203">MTTTPISDPDFFLELLTAACAGIALGSLYFGGLWLSVRRAPHWQHPGLGMAASLFLRLALVGLGLYWLADGHWQRYAAALPGLLLARWWWVRHIQTGKAES</sequence>
<dbReference type="Pfam" id="PF12966">
    <property type="entry name" value="AtpR"/>
    <property type="match status" value="1"/>
</dbReference>
<dbReference type="AlphaFoldDB" id="G0A2D1"/>
<evidence type="ECO:0000313" key="2">
    <source>
        <dbReference type="EMBL" id="AEF98943.1"/>
    </source>
</evidence>
<dbReference type="NCBIfam" id="TIGR03165">
    <property type="entry name" value="F1F0_chp_2"/>
    <property type="match status" value="1"/>
</dbReference>
<keyword evidence="1" id="KW-0472">Membrane</keyword>
<reference key="2">
    <citation type="submission" date="2011-05" db="EMBL/GenBank/DDBJ databases">
        <title>Complete genome sequence of the aerobic marine methanotroph Methylomonas methanica MC09.</title>
        <authorList>
            <person name="Boden R."/>
            <person name="Cunliffe M."/>
            <person name="Scanlan J."/>
            <person name="Moussard H."/>
            <person name="Kits K.D."/>
            <person name="Klotz M."/>
            <person name="Jetten M."/>
            <person name="Vuilleumier S."/>
            <person name="Han J."/>
            <person name="Peters L."/>
            <person name="Mikhailova N."/>
            <person name="Teshima H."/>
            <person name="Tapia R."/>
            <person name="Kyrpides N."/>
            <person name="Ivanova N."/>
            <person name="Pagani I."/>
            <person name="Cheng J.-F."/>
            <person name="Goodwin L."/>
            <person name="Han C."/>
            <person name="Hauser L."/>
            <person name="Land M."/>
            <person name="Lapidus A."/>
            <person name="Lucas S."/>
            <person name="Pitluck S."/>
            <person name="Woyke T."/>
            <person name="Stein L.Y."/>
            <person name="Murrell C."/>
        </authorList>
    </citation>
    <scope>NUCLEOTIDE SEQUENCE</scope>
    <source>
        <strain>MC09</strain>
    </source>
</reference>
<dbReference type="STRING" id="857087.Metme_0499"/>
<protein>
    <submittedName>
        <fullName evidence="2">F1/F0 ATPase, Methanosarcina type, subunit 2</fullName>
    </submittedName>
</protein>
<keyword evidence="1" id="KW-1133">Transmembrane helix</keyword>
<feature type="transmembrane region" description="Helical" evidence="1">
    <location>
        <begin position="12"/>
        <end position="35"/>
    </location>
</feature>
<reference evidence="2 3" key="1">
    <citation type="journal article" date="2011" name="J. Bacteriol.">
        <title>Complete Genome Sequence of the Aerobic Marine Methanotroph Methylomonas methanica MC09.</title>
        <authorList>
            <person name="Boden R."/>
            <person name="Cunliffe M."/>
            <person name="Scanlan J."/>
            <person name="Moussard H."/>
            <person name="Kits K.D."/>
            <person name="Klotz M.G."/>
            <person name="Jetten M.S."/>
            <person name="Vuilleumier S."/>
            <person name="Han J."/>
            <person name="Peters L."/>
            <person name="Mikhailova N."/>
            <person name="Teshima H."/>
            <person name="Tapia R."/>
            <person name="Kyrpides N."/>
            <person name="Ivanova N."/>
            <person name="Pagani I."/>
            <person name="Cheng J.F."/>
            <person name="Goodwin L."/>
            <person name="Han C."/>
            <person name="Hauser L."/>
            <person name="Land M.L."/>
            <person name="Lapidus A."/>
            <person name="Lucas S."/>
            <person name="Pitluck S."/>
            <person name="Woyke T."/>
            <person name="Stein L."/>
            <person name="Murrell J.C."/>
        </authorList>
    </citation>
    <scope>NUCLEOTIDE SEQUENCE [LARGE SCALE GENOMIC DNA]</scope>
    <source>
        <strain evidence="2 3">MC09</strain>
    </source>
</reference>
<dbReference type="OrthoDB" id="467414at2"/>
<dbReference type="RefSeq" id="WP_013817215.1">
    <property type="nucleotide sequence ID" value="NC_015572.1"/>
</dbReference>
<feature type="transmembrane region" description="Helical" evidence="1">
    <location>
        <begin position="73"/>
        <end position="91"/>
    </location>
</feature>
<name>G0A2D1_METMM</name>
<dbReference type="InterPro" id="IPR017581">
    <property type="entry name" value="AtpR-like"/>
</dbReference>